<dbReference type="InterPro" id="IPR003646">
    <property type="entry name" value="SH3-like_bac-type"/>
</dbReference>
<dbReference type="PROSITE" id="PS51781">
    <property type="entry name" value="SH3B"/>
    <property type="match status" value="1"/>
</dbReference>
<name>A0ABM7CF19_9FLAO</name>
<feature type="domain" description="SH3b" evidence="3">
    <location>
        <begin position="51"/>
        <end position="124"/>
    </location>
</feature>
<reference evidence="4 5" key="1">
    <citation type="submission" date="2018-09" db="EMBL/GenBank/DDBJ databases">
        <title>Insights into the microbiota of Asian seabass (Lates calcarifer) with tenacibaculosis symptoms and description of sp. nov. Tenacibaculum singaporense.</title>
        <authorList>
            <person name="Miyake S."/>
            <person name="Soh M."/>
            <person name="Azman M.N."/>
            <person name="Ngoh S.Y."/>
            <person name="Orban L."/>
            <person name="Seedorf H."/>
        </authorList>
    </citation>
    <scope>NUCLEOTIDE SEQUENCE [LARGE SCALE GENOMIC DNA]</scope>
    <source>
        <strain evidence="4 5">DSM 13764</strain>
    </source>
</reference>
<proteinExistence type="predicted"/>
<sequence>MIYLRKKFIIMKKILIAIALVSTICVSCKDDKNSENKEGTSTTEKSINEKEEKSTSAICLLDKLSIRESASTKGKWITSISLGEKVTLTGEETIDSVSKKEYYKVKLIDGKEGWTRSTFLAVNGKVGAMLEEAVVYKRPDLLTKTEKKYSVMDIIAVTETQGDWIKVKGKRSEGKYIEEGWVKTSNITNDQVDIATAKFAGIANTQPTMTERIKALKDVINNSDLSSSKFIPVIENKIEDYESKNQPLDTQEAEAATEAVAEKVAE</sequence>
<evidence type="ECO:0000313" key="4">
    <source>
        <dbReference type="EMBL" id="AZJ32357.1"/>
    </source>
</evidence>
<evidence type="ECO:0000313" key="5">
    <source>
        <dbReference type="Proteomes" id="UP000269693"/>
    </source>
</evidence>
<keyword evidence="5" id="KW-1185">Reference proteome</keyword>
<evidence type="ECO:0000259" key="3">
    <source>
        <dbReference type="PROSITE" id="PS51781"/>
    </source>
</evidence>
<dbReference type="Gene3D" id="2.30.30.40">
    <property type="entry name" value="SH3 Domains"/>
    <property type="match status" value="1"/>
</dbReference>
<keyword evidence="2" id="KW-0732">Signal</keyword>
<evidence type="ECO:0000256" key="1">
    <source>
        <dbReference type="SAM" id="MobiDB-lite"/>
    </source>
</evidence>
<feature type="signal peptide" evidence="2">
    <location>
        <begin position="1"/>
        <end position="19"/>
    </location>
</feature>
<gene>
    <name evidence="4" type="ORF">D6200_07210</name>
</gene>
<accession>A0ABM7CF19</accession>
<feature type="chain" id="PRO_5046924612" evidence="2">
    <location>
        <begin position="20"/>
        <end position="266"/>
    </location>
</feature>
<feature type="region of interest" description="Disordered" evidence="1">
    <location>
        <begin position="242"/>
        <end position="266"/>
    </location>
</feature>
<dbReference type="EMBL" id="CP032544">
    <property type="protein sequence ID" value="AZJ32357.1"/>
    <property type="molecule type" value="Genomic_DNA"/>
</dbReference>
<dbReference type="Proteomes" id="UP000269693">
    <property type="component" value="Chromosome"/>
</dbReference>
<dbReference type="Pfam" id="PF08239">
    <property type="entry name" value="SH3_3"/>
    <property type="match status" value="1"/>
</dbReference>
<organism evidence="4 5">
    <name type="scientific">Tenacibaculum mesophilum</name>
    <dbReference type="NCBI Taxonomy" id="104268"/>
    <lineage>
        <taxon>Bacteria</taxon>
        <taxon>Pseudomonadati</taxon>
        <taxon>Bacteroidota</taxon>
        <taxon>Flavobacteriia</taxon>
        <taxon>Flavobacteriales</taxon>
        <taxon>Flavobacteriaceae</taxon>
        <taxon>Tenacibaculum</taxon>
    </lineage>
</organism>
<evidence type="ECO:0000256" key="2">
    <source>
        <dbReference type="SAM" id="SignalP"/>
    </source>
</evidence>
<protein>
    <submittedName>
        <fullName evidence="4">SH3 domain-containing protein</fullName>
    </submittedName>
</protein>